<organism evidence="2 3">
    <name type="scientific">Nocardiopsis mangrovi</name>
    <dbReference type="NCBI Taxonomy" id="1179818"/>
    <lineage>
        <taxon>Bacteria</taxon>
        <taxon>Bacillati</taxon>
        <taxon>Actinomycetota</taxon>
        <taxon>Actinomycetes</taxon>
        <taxon>Streptosporangiales</taxon>
        <taxon>Nocardiopsidaceae</taxon>
        <taxon>Nocardiopsis</taxon>
    </lineage>
</organism>
<gene>
    <name evidence="2" type="ORF">ACFO4E_17485</name>
</gene>
<sequence length="231" mass="24919">MLLDGASTPAGVETGCVHGVAWYTRRLGGLLLAHMTPGTTLADALGAAIEAATSLHSATCDLSNQESPPATVVAVRFTGERLDYLVLSDSVLVLDHADGRAEAVIDTRLDELKDRLGRESQVKGAARAYRNIPDGFWTAGADPRAAREAITGTVPGGDLARFAMLTDGASRIVDLFGQLTWRDALRLGVERGPQELIRRVRETEGTDPEQRRYPRGKHHDDATVVVWRPSV</sequence>
<evidence type="ECO:0000259" key="1">
    <source>
        <dbReference type="Pfam" id="PF13672"/>
    </source>
</evidence>
<dbReference type="Pfam" id="PF13672">
    <property type="entry name" value="PP2C_2"/>
    <property type="match status" value="1"/>
</dbReference>
<dbReference type="Proteomes" id="UP001595923">
    <property type="component" value="Unassembled WGS sequence"/>
</dbReference>
<evidence type="ECO:0000313" key="3">
    <source>
        <dbReference type="Proteomes" id="UP001595923"/>
    </source>
</evidence>
<keyword evidence="3" id="KW-1185">Reference proteome</keyword>
<dbReference type="EMBL" id="JBHSFQ010000017">
    <property type="protein sequence ID" value="MFC4563660.1"/>
    <property type="molecule type" value="Genomic_DNA"/>
</dbReference>
<dbReference type="RefSeq" id="WP_378576131.1">
    <property type="nucleotide sequence ID" value="NZ_JBHSFQ010000017.1"/>
</dbReference>
<reference evidence="3" key="1">
    <citation type="journal article" date="2019" name="Int. J. Syst. Evol. Microbiol.">
        <title>The Global Catalogue of Microorganisms (GCM) 10K type strain sequencing project: providing services to taxonomists for standard genome sequencing and annotation.</title>
        <authorList>
            <consortium name="The Broad Institute Genomics Platform"/>
            <consortium name="The Broad Institute Genome Sequencing Center for Infectious Disease"/>
            <person name="Wu L."/>
            <person name="Ma J."/>
        </authorList>
    </citation>
    <scope>NUCLEOTIDE SEQUENCE [LARGE SCALE GENOMIC DNA]</scope>
    <source>
        <strain evidence="3">XZYJ18</strain>
    </source>
</reference>
<accession>A0ABV9DXU7</accession>
<proteinExistence type="predicted"/>
<evidence type="ECO:0000313" key="2">
    <source>
        <dbReference type="EMBL" id="MFC4563660.1"/>
    </source>
</evidence>
<comment type="caution">
    <text evidence="2">The sequence shown here is derived from an EMBL/GenBank/DDBJ whole genome shotgun (WGS) entry which is preliminary data.</text>
</comment>
<dbReference type="InterPro" id="IPR001932">
    <property type="entry name" value="PPM-type_phosphatase-like_dom"/>
</dbReference>
<feature type="domain" description="PPM-type phosphatase" evidence="1">
    <location>
        <begin position="3"/>
        <end position="173"/>
    </location>
</feature>
<protein>
    <submittedName>
        <fullName evidence="2">Protein phosphatase 2C domain-containing protein</fullName>
    </submittedName>
</protein>
<name>A0ABV9DXU7_9ACTN</name>